<evidence type="ECO:0000256" key="2">
    <source>
        <dbReference type="SAM" id="Phobius"/>
    </source>
</evidence>
<accession>A0ABP8J1T0</accession>
<evidence type="ECO:0000256" key="1">
    <source>
        <dbReference type="SAM" id="MobiDB-lite"/>
    </source>
</evidence>
<keyword evidence="2" id="KW-0472">Membrane</keyword>
<keyword evidence="2" id="KW-1133">Transmembrane helix</keyword>
<keyword evidence="4" id="KW-1185">Reference proteome</keyword>
<protein>
    <submittedName>
        <fullName evidence="3">Uncharacterized protein</fullName>
    </submittedName>
</protein>
<reference evidence="4" key="1">
    <citation type="journal article" date="2019" name="Int. J. Syst. Evol. Microbiol.">
        <title>The Global Catalogue of Microorganisms (GCM) 10K type strain sequencing project: providing services to taxonomists for standard genome sequencing and annotation.</title>
        <authorList>
            <consortium name="The Broad Institute Genomics Platform"/>
            <consortium name="The Broad Institute Genome Sequencing Center for Infectious Disease"/>
            <person name="Wu L."/>
            <person name="Ma J."/>
        </authorList>
    </citation>
    <scope>NUCLEOTIDE SEQUENCE [LARGE SCALE GENOMIC DNA]</scope>
    <source>
        <strain evidence="4">JCM 17808</strain>
    </source>
</reference>
<feature type="region of interest" description="Disordered" evidence="1">
    <location>
        <begin position="76"/>
        <end position="134"/>
    </location>
</feature>
<evidence type="ECO:0000313" key="3">
    <source>
        <dbReference type="EMBL" id="GAA4383411.1"/>
    </source>
</evidence>
<feature type="compositionally biased region" description="Basic and acidic residues" evidence="1">
    <location>
        <begin position="76"/>
        <end position="101"/>
    </location>
</feature>
<comment type="caution">
    <text evidence="3">The sequence shown here is derived from an EMBL/GenBank/DDBJ whole genome shotgun (WGS) entry which is preliminary data.</text>
</comment>
<keyword evidence="2" id="KW-0812">Transmembrane</keyword>
<gene>
    <name evidence="3" type="ORF">GCM10023167_02890</name>
</gene>
<dbReference type="RefSeq" id="WP_137318657.1">
    <property type="nucleotide sequence ID" value="NZ_BAABGL010000002.1"/>
</dbReference>
<name>A0ABP8J1T0_9MICO</name>
<evidence type="ECO:0000313" key="4">
    <source>
        <dbReference type="Proteomes" id="UP001500642"/>
    </source>
</evidence>
<sequence>MRYIVAILAAAAVTSGVHLAFGLGSLPRPWGSLGLGTIAGVVLVAVLLVWEYRSPSEDHEERDKRLKIEEAARAEARELRRAQKRDGSWNRPIDRSARHEATGPGATGPEAPGPVAEGPGPASNGPLGDRPDAP</sequence>
<proteinExistence type="predicted"/>
<organism evidence="3 4">
    <name type="scientific">Brevibacterium pityocampae</name>
    <dbReference type="NCBI Taxonomy" id="506594"/>
    <lineage>
        <taxon>Bacteria</taxon>
        <taxon>Bacillati</taxon>
        <taxon>Actinomycetota</taxon>
        <taxon>Actinomycetes</taxon>
        <taxon>Micrococcales</taxon>
        <taxon>Brevibacteriaceae</taxon>
        <taxon>Brevibacterium</taxon>
    </lineage>
</organism>
<dbReference type="Proteomes" id="UP001500642">
    <property type="component" value="Unassembled WGS sequence"/>
</dbReference>
<feature type="transmembrane region" description="Helical" evidence="2">
    <location>
        <begin position="32"/>
        <end position="52"/>
    </location>
</feature>
<feature type="compositionally biased region" description="Low complexity" evidence="1">
    <location>
        <begin position="102"/>
        <end position="122"/>
    </location>
</feature>
<dbReference type="EMBL" id="BAABGL010000002">
    <property type="protein sequence ID" value="GAA4383411.1"/>
    <property type="molecule type" value="Genomic_DNA"/>
</dbReference>